<name>A0A9D1RWJ3_9CORY</name>
<dbReference type="EMBL" id="DXFZ01000044">
    <property type="protein sequence ID" value="HIW95598.1"/>
    <property type="molecule type" value="Genomic_DNA"/>
</dbReference>
<dbReference type="InterPro" id="IPR029058">
    <property type="entry name" value="AB_hydrolase_fold"/>
</dbReference>
<sequence length="121" mass="14012">MFQIFPSTQTEQNLGHFMMLQWAKWSRQDDYFFGDQHFNLKERFNKARGPLLSVVFTDDLWANRRSVDVLTDQTTRADVDKVDIEAGRGTANGPVGHMGFYSSANRQLWPQVVEWVERAVG</sequence>
<reference evidence="1" key="1">
    <citation type="journal article" date="2021" name="PeerJ">
        <title>Extensive microbial diversity within the chicken gut microbiome revealed by metagenomics and culture.</title>
        <authorList>
            <person name="Gilroy R."/>
            <person name="Ravi A."/>
            <person name="Getino M."/>
            <person name="Pursley I."/>
            <person name="Horton D.L."/>
            <person name="Alikhan N.F."/>
            <person name="Baker D."/>
            <person name="Gharbi K."/>
            <person name="Hall N."/>
            <person name="Watson M."/>
            <person name="Adriaenssens E.M."/>
            <person name="Foster-Nyarko E."/>
            <person name="Jarju S."/>
            <person name="Secka A."/>
            <person name="Antonio M."/>
            <person name="Oren A."/>
            <person name="Chaudhuri R.R."/>
            <person name="La Ragione R."/>
            <person name="Hildebrand F."/>
            <person name="Pallen M.J."/>
        </authorList>
    </citation>
    <scope>NUCLEOTIDE SEQUENCE</scope>
    <source>
        <strain evidence="1">4376</strain>
    </source>
</reference>
<proteinExistence type="predicted"/>
<dbReference type="Proteomes" id="UP000824189">
    <property type="component" value="Unassembled WGS sequence"/>
</dbReference>
<evidence type="ECO:0000313" key="1">
    <source>
        <dbReference type="EMBL" id="HIW95598.1"/>
    </source>
</evidence>
<dbReference type="AlphaFoldDB" id="A0A9D1RWJ3"/>
<reference evidence="1" key="2">
    <citation type="submission" date="2021-04" db="EMBL/GenBank/DDBJ databases">
        <authorList>
            <person name="Gilroy R."/>
        </authorList>
    </citation>
    <scope>NUCLEOTIDE SEQUENCE</scope>
    <source>
        <strain evidence="1">4376</strain>
    </source>
</reference>
<evidence type="ECO:0008006" key="3">
    <source>
        <dbReference type="Google" id="ProtNLM"/>
    </source>
</evidence>
<accession>A0A9D1RWJ3</accession>
<evidence type="ECO:0000313" key="2">
    <source>
        <dbReference type="Proteomes" id="UP000824189"/>
    </source>
</evidence>
<dbReference type="SUPFAM" id="SSF53474">
    <property type="entry name" value="alpha/beta-Hydrolases"/>
    <property type="match status" value="1"/>
</dbReference>
<organism evidence="1 2">
    <name type="scientific">Candidatus Corynebacterium gallistercoris</name>
    <dbReference type="NCBI Taxonomy" id="2838530"/>
    <lineage>
        <taxon>Bacteria</taxon>
        <taxon>Bacillati</taxon>
        <taxon>Actinomycetota</taxon>
        <taxon>Actinomycetes</taxon>
        <taxon>Mycobacteriales</taxon>
        <taxon>Corynebacteriaceae</taxon>
        <taxon>Corynebacterium</taxon>
    </lineage>
</organism>
<gene>
    <name evidence="1" type="ORF">H9867_03810</name>
</gene>
<protein>
    <recommendedName>
        <fullName evidence="3">Alpha/beta hydrolase</fullName>
    </recommendedName>
</protein>
<comment type="caution">
    <text evidence="1">The sequence shown here is derived from an EMBL/GenBank/DDBJ whole genome shotgun (WGS) entry which is preliminary data.</text>
</comment>